<dbReference type="InterPro" id="IPR036291">
    <property type="entry name" value="NAD(P)-bd_dom_sf"/>
</dbReference>
<reference evidence="14" key="4">
    <citation type="submission" date="2015-06" db="UniProtKB">
        <authorList>
            <consortium name="EnsemblFungi"/>
        </authorList>
    </citation>
    <scope>IDENTIFICATION</scope>
</reference>
<evidence type="ECO:0000256" key="2">
    <source>
        <dbReference type="ARBA" id="ARBA00022723"/>
    </source>
</evidence>
<organism evidence="13">
    <name type="scientific">Microbotryum lychnidis-dioicae (strain p1A1 Lamole / MvSl-1064)</name>
    <name type="common">Anther smut fungus</name>
    <dbReference type="NCBI Taxonomy" id="683840"/>
    <lineage>
        <taxon>Eukaryota</taxon>
        <taxon>Fungi</taxon>
        <taxon>Dikarya</taxon>
        <taxon>Basidiomycota</taxon>
        <taxon>Pucciniomycotina</taxon>
        <taxon>Microbotryomycetes</taxon>
        <taxon>Microbotryales</taxon>
        <taxon>Microbotryaceae</taxon>
        <taxon>Microbotryum</taxon>
    </lineage>
</organism>
<keyword evidence="7" id="KW-0456">Lyase</keyword>
<dbReference type="EMBL" id="GL541651">
    <property type="protein sequence ID" value="KDE08232.1"/>
    <property type="molecule type" value="Genomic_DNA"/>
</dbReference>
<evidence type="ECO:0000313" key="15">
    <source>
        <dbReference type="Proteomes" id="UP000017200"/>
    </source>
</evidence>
<dbReference type="InParanoid" id="U5H2A9"/>
<dbReference type="InterPro" id="IPR011611">
    <property type="entry name" value="PfkB_dom"/>
</dbReference>
<dbReference type="OMA" id="CETYNAN"/>
<keyword evidence="4" id="KW-0560">Oxidoreductase</keyword>
<dbReference type="GO" id="GO:0046872">
    <property type="term" value="F:metal ion binding"/>
    <property type="evidence" value="ECO:0007669"/>
    <property type="project" value="UniProtKB-KW"/>
</dbReference>
<reference evidence="13 15" key="3">
    <citation type="journal article" date="2015" name="BMC Genomics">
        <title>Sex and parasites: genomic and transcriptomic analysis of Microbotryum lychnidis-dioicae, the biotrophic and plant-castrating anther smut fungus.</title>
        <authorList>
            <person name="Perlin M.H."/>
            <person name="Amselem J."/>
            <person name="Fontanillas E."/>
            <person name="Toh S.S."/>
            <person name="Chen Z."/>
            <person name="Goldberg J."/>
            <person name="Duplessis S."/>
            <person name="Henrissat B."/>
            <person name="Young S."/>
            <person name="Zeng Q."/>
            <person name="Aguileta G."/>
            <person name="Petit E."/>
            <person name="Badouin H."/>
            <person name="Andrews J."/>
            <person name="Razeeq D."/>
            <person name="Gabaldon T."/>
            <person name="Quesneville H."/>
            <person name="Giraud T."/>
            <person name="Hood M.E."/>
            <person name="Schultz D.J."/>
            <person name="Cuomo C.A."/>
        </authorList>
    </citation>
    <scope>NUCLEOTIDE SEQUENCE [LARGE SCALE GENOMIC DNA]</scope>
    <source>
        <strain evidence="13">P1A1 Lamole</strain>
        <strain evidence="15">p1A1 Lamole</strain>
    </source>
</reference>
<evidence type="ECO:0000256" key="3">
    <source>
        <dbReference type="ARBA" id="ARBA00022801"/>
    </source>
</evidence>
<dbReference type="Pfam" id="PF00294">
    <property type="entry name" value="PfkB"/>
    <property type="match status" value="1"/>
</dbReference>
<gene>
    <name evidence="13" type="ORF">MVLG_01499</name>
</gene>
<dbReference type="SUPFAM" id="SSF53613">
    <property type="entry name" value="Ribokinase-like"/>
    <property type="match status" value="1"/>
</dbReference>
<dbReference type="Gene3D" id="3.40.50.720">
    <property type="entry name" value="NAD(P)-binding Rossmann-like Domain"/>
    <property type="match status" value="2"/>
</dbReference>
<dbReference type="HOGENOM" id="CLU_291058_0_0_1"/>
<feature type="compositionally biased region" description="Polar residues" evidence="9">
    <location>
        <begin position="285"/>
        <end position="299"/>
    </location>
</feature>
<dbReference type="CDD" id="cd12169">
    <property type="entry name" value="PGDH_like_1"/>
    <property type="match status" value="1"/>
</dbReference>
<dbReference type="GO" id="GO:0005737">
    <property type="term" value="C:cytoplasm"/>
    <property type="evidence" value="ECO:0007669"/>
    <property type="project" value="TreeGrafter"/>
</dbReference>
<evidence type="ECO:0000259" key="11">
    <source>
        <dbReference type="Pfam" id="PF00389"/>
    </source>
</evidence>
<feature type="compositionally biased region" description="Low complexity" evidence="9">
    <location>
        <begin position="656"/>
        <end position="668"/>
    </location>
</feature>
<dbReference type="Pfam" id="PF00389">
    <property type="entry name" value="2-Hacid_dh"/>
    <property type="match status" value="1"/>
</dbReference>
<keyword evidence="2" id="KW-0479">Metal-binding</keyword>
<dbReference type="InterPro" id="IPR029056">
    <property type="entry name" value="Ribokinase-like"/>
</dbReference>
<dbReference type="EnsemblFungi" id="MVLG_01499T0">
    <property type="protein sequence ID" value="MVLG_01499T0"/>
    <property type="gene ID" value="MVLG_01499"/>
</dbReference>
<dbReference type="InterPro" id="IPR006140">
    <property type="entry name" value="D-isomer_DH_NAD-bd"/>
</dbReference>
<dbReference type="Gene3D" id="3.40.1790.10">
    <property type="entry name" value="Indigoidine synthase domain"/>
    <property type="match status" value="1"/>
</dbReference>
<evidence type="ECO:0000256" key="6">
    <source>
        <dbReference type="ARBA" id="ARBA00023211"/>
    </source>
</evidence>
<dbReference type="Pfam" id="PF02826">
    <property type="entry name" value="2-Hacid_dh_C"/>
    <property type="match status" value="1"/>
</dbReference>
<evidence type="ECO:0000256" key="7">
    <source>
        <dbReference type="ARBA" id="ARBA00023239"/>
    </source>
</evidence>
<accession>U5H2A9</accession>
<evidence type="ECO:0000256" key="1">
    <source>
        <dbReference type="ARBA" id="ARBA00005854"/>
    </source>
</evidence>
<comment type="similarity">
    <text evidence="1">Belongs to the D-isomer specific 2-hydroxyacid dehydrogenase family.</text>
</comment>
<dbReference type="InterPro" id="IPR022830">
    <property type="entry name" value="Indigdn_synthA-like"/>
</dbReference>
<feature type="domain" description="D-isomer specific 2-hydroxyacid dehydrogenase catalytic" evidence="11">
    <location>
        <begin position="5"/>
        <end position="285"/>
    </location>
</feature>
<evidence type="ECO:0000256" key="9">
    <source>
        <dbReference type="SAM" id="MobiDB-lite"/>
    </source>
</evidence>
<reference evidence="15" key="1">
    <citation type="submission" date="2010-11" db="EMBL/GenBank/DDBJ databases">
        <title>The genome sequence of Microbotryum violaceum strain p1A1 Lamole.</title>
        <authorList>
            <person name="Cuomo C."/>
            <person name="Perlin M."/>
            <person name="Young S.K."/>
            <person name="Zeng Q."/>
            <person name="Gargeya S."/>
            <person name="Alvarado L."/>
            <person name="Berlin A."/>
            <person name="Chapman S.B."/>
            <person name="Chen Z."/>
            <person name="Freedman E."/>
            <person name="Gellesch M."/>
            <person name="Goldberg J."/>
            <person name="Griggs A."/>
            <person name="Gujja S."/>
            <person name="Heilman E."/>
            <person name="Heiman D."/>
            <person name="Howarth C."/>
            <person name="Mehta T."/>
            <person name="Neiman D."/>
            <person name="Pearson M."/>
            <person name="Roberts A."/>
            <person name="Saif S."/>
            <person name="Shea T."/>
            <person name="Shenoy N."/>
            <person name="Sisk P."/>
            <person name="Stolte C."/>
            <person name="Sykes S."/>
            <person name="White J."/>
            <person name="Yandava C."/>
            <person name="Haas B."/>
            <person name="Nusbaum C."/>
            <person name="Birren B."/>
        </authorList>
    </citation>
    <scope>NUCLEOTIDE SEQUENCE [LARGE SCALE GENOMIC DNA]</scope>
    <source>
        <strain evidence="15">p1A1 Lamole</strain>
    </source>
</reference>
<dbReference type="GO" id="GO:0016798">
    <property type="term" value="F:hydrolase activity, acting on glycosyl bonds"/>
    <property type="evidence" value="ECO:0007669"/>
    <property type="project" value="UniProtKB-KW"/>
</dbReference>
<feature type="region of interest" description="Disordered" evidence="9">
    <location>
        <begin position="283"/>
        <end position="327"/>
    </location>
</feature>
<dbReference type="FunCoup" id="U5H2A9">
    <property type="interactions" value="22"/>
</dbReference>
<evidence type="ECO:0000259" key="12">
    <source>
        <dbReference type="Pfam" id="PF02826"/>
    </source>
</evidence>
<dbReference type="GO" id="GO:0004730">
    <property type="term" value="F:pseudouridylate synthase activity"/>
    <property type="evidence" value="ECO:0007669"/>
    <property type="project" value="InterPro"/>
</dbReference>
<keyword evidence="3" id="KW-0378">Hydrolase</keyword>
<dbReference type="InterPro" id="IPR006139">
    <property type="entry name" value="D-isomer_2_OHA_DH_cat_dom"/>
</dbReference>
<dbReference type="HAMAP" id="MF_01876">
    <property type="entry name" value="PsiMP_glycosidase"/>
    <property type="match status" value="1"/>
</dbReference>
<dbReference type="OrthoDB" id="198885at2759"/>
<sequence>MNTAIAPDDLVETLRPYTIIHAMRKRIKFPRSVLEHLPNLKFISTTGMRNRGIDLQACEDLGITVSGTTANGNTASGTVEQTWALILALSRRIVVEHVNLKTQVPSWQTGVATALSGKTLGLIGLGRIGKAVANVAKAFGMEVVGWSPNLNEERAKEAGVELASSLGGLLTRSDVVSIHIISSDLTKDLISHHQLEMMKKTAILVNTSRGPIVNEQALLRGLQEGTIAGAGLDVFNEEPLPISHPFRKLENVVLSPHMGYVDDTTMNVFWEQTPENIAAFLNNKPLGQQGTSGKSLSRSSWRRHHPEVGVGVASSRATPASSSASAHQRTLQGYGVRQGSTSLPIDVHPAVQQAQAERAPVVALESTLITHGMSPPHCYELPLECEAILRDQGVVPATIAILDGRIKVGLEPQQLAQLADKAHLKDKGDSELWKVGRRELGACLVKGFSGGTTVSATMAIAHMVGIKIFSTGGIGGVHRGAETSFDISSDLIALADTPVAVVCAGSKSILDIGLTLEYLEAHAVPVASLATDEWPAFYSPTSGFKSPMRINTEAEAAEIIAMTDRLGLQSSLLLGVPIPKEHHPEGAAIQKAVERAVRESVENGLAKSGKAVTPWLLARVGQLTTGRAVISNRALIKNNRHPTKTHAPALRGFSRPATSLSAPPALATPGPPPPSASAALVVIGSLAVDISMIPTSSPLQTTSPGSVHTSLGGVAGNVAAAAQSIGISDVLLVAAIGDDPLGSLARTRLEDRGGLVGGVADMSIATSLPVQEVLERLKRAEPNTVVMDGNLSISLLTAVLGYCREKEIWTIFEPTSNAQSLKILRALSDPLPSSAGRHPTEETPPVSLITPNIHELQVLYEQVTGASPAKPHWEAGNWFDFITLPHHLLARDLPEWITGQGVVQMAVRLLPLVGCVLVKAGERGVVVIQRISGGDRVTQWQKEQGKNVVVAPCTKTGREAVVVAYYPGIEMGEGKIVSVTGAGDSLAGALGALMSRGKRLDDFGELKGVVDVAQQAAVRTLMSSEAVGDLTWLRDALPVLTEGRETMALK</sequence>
<dbReference type="PROSITE" id="PS00671">
    <property type="entry name" value="D_2_HYDROXYACID_DH_3"/>
    <property type="match status" value="1"/>
</dbReference>
<proteinExistence type="inferred from homology"/>
<dbReference type="SUPFAM" id="SSF51735">
    <property type="entry name" value="NAD(P)-binding Rossmann-fold domains"/>
    <property type="match status" value="1"/>
</dbReference>
<name>U5H2A9_USTV1</name>
<dbReference type="Proteomes" id="UP000017200">
    <property type="component" value="Unassembled WGS sequence"/>
</dbReference>
<feature type="compositionally biased region" description="Low complexity" evidence="9">
    <location>
        <begin position="313"/>
        <end position="326"/>
    </location>
</feature>
<protein>
    <recommendedName>
        <fullName evidence="16">Carbohydrate kinase PfkB domain-containing protein</fullName>
    </recommendedName>
</protein>
<dbReference type="FunFam" id="3.40.50.720:FF:000203">
    <property type="entry name" value="D-3-phosphoglycerate dehydrogenase (SerA)"/>
    <property type="match status" value="1"/>
</dbReference>
<dbReference type="GO" id="GO:0016616">
    <property type="term" value="F:oxidoreductase activity, acting on the CH-OH group of donors, NAD or NADP as acceptor"/>
    <property type="evidence" value="ECO:0007669"/>
    <property type="project" value="InterPro"/>
</dbReference>
<keyword evidence="15" id="KW-1185">Reference proteome</keyword>
<reference evidence="13" key="2">
    <citation type="submission" date="2010-11" db="EMBL/GenBank/DDBJ databases">
        <authorList>
            <consortium name="The Broad Institute Genome Sequencing Platform"/>
            <person name="Earl A."/>
            <person name="Ward D."/>
            <person name="Feldgarden M."/>
            <person name="Gevers D."/>
            <person name="Butler R."/>
            <person name="Young S.K."/>
            <person name="Zeng Q."/>
            <person name="Gargeya S."/>
            <person name="Fitzgerald M."/>
            <person name="Haas B."/>
            <person name="Abouelleil A."/>
            <person name="Alvarado L."/>
            <person name="Arachchi H.M."/>
            <person name="Berlin A."/>
            <person name="Brown A."/>
            <person name="Chapman S.B."/>
            <person name="Chen Z."/>
            <person name="Dunbar C."/>
            <person name="Freedman E."/>
            <person name="Gearin G."/>
            <person name="Gellesch M."/>
            <person name="Goldberg J."/>
            <person name="Griggs A."/>
            <person name="Gujja S."/>
            <person name="Heilman E."/>
            <person name="Heiman D."/>
            <person name="Howarth C."/>
            <person name="Larson L."/>
            <person name="Lui A."/>
            <person name="MacDonald P.J.P."/>
            <person name="Mehta T."/>
            <person name="Montmayeur A."/>
            <person name="Murphy C."/>
            <person name="Neiman D."/>
            <person name="Pearson M."/>
            <person name="Priest M."/>
            <person name="Roberts A."/>
            <person name="Saif S."/>
            <person name="Shea T."/>
            <person name="Shenoy N."/>
            <person name="Sisk P."/>
            <person name="Stolte C."/>
            <person name="Sykes S."/>
            <person name="White J."/>
            <person name="Yandava C."/>
            <person name="Wortman J."/>
            <person name="Nusbaum C."/>
            <person name="Birren B."/>
        </authorList>
    </citation>
    <scope>NUCLEOTIDE SEQUENCE</scope>
    <source>
        <strain evidence="13">P1A1 Lamole</strain>
    </source>
</reference>
<evidence type="ECO:0000256" key="8">
    <source>
        <dbReference type="ARBA" id="ARBA00023295"/>
    </source>
</evidence>
<dbReference type="SUPFAM" id="SSF52283">
    <property type="entry name" value="Formate/glycerate dehydrogenase catalytic domain-like"/>
    <property type="match status" value="1"/>
</dbReference>
<dbReference type="EMBL" id="AEIJ01000144">
    <property type="status" value="NOT_ANNOTATED_CDS"/>
    <property type="molecule type" value="Genomic_DNA"/>
</dbReference>
<evidence type="ECO:0000256" key="4">
    <source>
        <dbReference type="ARBA" id="ARBA00023002"/>
    </source>
</evidence>
<dbReference type="PANTHER" id="PTHR42909">
    <property type="entry name" value="ZGC:136858"/>
    <property type="match status" value="1"/>
</dbReference>
<feature type="domain" description="Carbohydrate kinase PfkB" evidence="10">
    <location>
        <begin position="680"/>
        <end position="753"/>
    </location>
</feature>
<dbReference type="Gene3D" id="3.40.1190.20">
    <property type="match status" value="1"/>
</dbReference>
<evidence type="ECO:0000313" key="14">
    <source>
        <dbReference type="EnsemblFungi" id="MVLG_01499T0"/>
    </source>
</evidence>
<dbReference type="Pfam" id="PF04227">
    <property type="entry name" value="Indigoidine_A"/>
    <property type="match status" value="1"/>
</dbReference>
<feature type="domain" description="D-isomer specific 2-hydroxyacid dehydrogenase NAD-binding" evidence="12">
    <location>
        <begin position="84"/>
        <end position="259"/>
    </location>
</feature>
<keyword evidence="8" id="KW-0326">Glycosidase</keyword>
<keyword evidence="6" id="KW-0464">Manganese</keyword>
<dbReference type="STRING" id="683840.U5H2A9"/>
<evidence type="ECO:0000259" key="10">
    <source>
        <dbReference type="Pfam" id="PF00294"/>
    </source>
</evidence>
<evidence type="ECO:0000313" key="13">
    <source>
        <dbReference type="EMBL" id="KDE08232.1"/>
    </source>
</evidence>
<dbReference type="InterPro" id="IPR007342">
    <property type="entry name" value="PsuG"/>
</dbReference>
<dbReference type="InterPro" id="IPR029753">
    <property type="entry name" value="D-isomer_DH_CS"/>
</dbReference>
<dbReference type="SUPFAM" id="SSF110581">
    <property type="entry name" value="Indigoidine synthase A-like"/>
    <property type="match status" value="1"/>
</dbReference>
<feature type="region of interest" description="Disordered" evidence="9">
    <location>
        <begin position="643"/>
        <end position="672"/>
    </location>
</feature>
<dbReference type="PANTHER" id="PTHR42909:SF1">
    <property type="entry name" value="CARBOHYDRATE KINASE PFKB DOMAIN-CONTAINING PROTEIN"/>
    <property type="match status" value="1"/>
</dbReference>
<dbReference type="GO" id="GO:0051287">
    <property type="term" value="F:NAD binding"/>
    <property type="evidence" value="ECO:0007669"/>
    <property type="project" value="InterPro"/>
</dbReference>
<keyword evidence="5" id="KW-0520">NAD</keyword>
<dbReference type="AlphaFoldDB" id="U5H2A9"/>
<evidence type="ECO:0008006" key="16">
    <source>
        <dbReference type="Google" id="ProtNLM"/>
    </source>
</evidence>
<evidence type="ECO:0000256" key="5">
    <source>
        <dbReference type="ARBA" id="ARBA00023027"/>
    </source>
</evidence>